<dbReference type="EMBL" id="JAPQKQ010000002">
    <property type="protein sequence ID" value="KAJ5208689.1"/>
    <property type="molecule type" value="Genomic_DNA"/>
</dbReference>
<dbReference type="SUPFAM" id="SSF159245">
    <property type="entry name" value="AttH-like"/>
    <property type="match status" value="1"/>
</dbReference>
<comment type="caution">
    <text evidence="2">The sequence shown here is derived from an EMBL/GenBank/DDBJ whole genome shotgun (WGS) entry which is preliminary data.</text>
</comment>
<dbReference type="InterPro" id="IPR053112">
    <property type="entry name" value="Fungal_Dehydratase/Hydratase"/>
</dbReference>
<gene>
    <name evidence="2" type="ORF">N7449_003068</name>
</gene>
<evidence type="ECO:0008006" key="4">
    <source>
        <dbReference type="Google" id="ProtNLM"/>
    </source>
</evidence>
<dbReference type="Gene3D" id="2.40.370.10">
    <property type="entry name" value="AttH-like domain"/>
    <property type="match status" value="1"/>
</dbReference>
<reference evidence="2" key="1">
    <citation type="submission" date="2022-11" db="EMBL/GenBank/DDBJ databases">
        <authorList>
            <person name="Petersen C."/>
        </authorList>
    </citation>
    <scope>NUCLEOTIDE SEQUENCE</scope>
    <source>
        <strain evidence="2">IBT 20477</strain>
    </source>
</reference>
<name>A0A9W9MWJ1_9EURO</name>
<organism evidence="2 3">
    <name type="scientific">Penicillium cf. viridicatum</name>
    <dbReference type="NCBI Taxonomy" id="2972119"/>
    <lineage>
        <taxon>Eukaryota</taxon>
        <taxon>Fungi</taxon>
        <taxon>Dikarya</taxon>
        <taxon>Ascomycota</taxon>
        <taxon>Pezizomycotina</taxon>
        <taxon>Eurotiomycetes</taxon>
        <taxon>Eurotiomycetidae</taxon>
        <taxon>Eurotiales</taxon>
        <taxon>Aspergillaceae</taxon>
        <taxon>Penicillium</taxon>
    </lineage>
</organism>
<evidence type="ECO:0000313" key="3">
    <source>
        <dbReference type="Proteomes" id="UP001150942"/>
    </source>
</evidence>
<dbReference type="OrthoDB" id="5295747at2759"/>
<dbReference type="InterPro" id="IPR023374">
    <property type="entry name" value="AttH-like_dom_sf"/>
</dbReference>
<dbReference type="PANTHER" id="PTHR40617:SF1">
    <property type="entry name" value="ATTH DOMAIN-CONTAINING PROTEIN-RELATED"/>
    <property type="match status" value="1"/>
</dbReference>
<evidence type="ECO:0000256" key="1">
    <source>
        <dbReference type="SAM" id="SignalP"/>
    </source>
</evidence>
<dbReference type="Pfam" id="PF17186">
    <property type="entry name" value="Lipocalin_9"/>
    <property type="match status" value="1"/>
</dbReference>
<feature type="signal peptide" evidence="1">
    <location>
        <begin position="1"/>
        <end position="20"/>
    </location>
</feature>
<accession>A0A9W9MWJ1</accession>
<reference evidence="2" key="2">
    <citation type="journal article" date="2023" name="IMA Fungus">
        <title>Comparative genomic study of the Penicillium genus elucidates a diverse pangenome and 15 lateral gene transfer events.</title>
        <authorList>
            <person name="Petersen C."/>
            <person name="Sorensen T."/>
            <person name="Nielsen M.R."/>
            <person name="Sondergaard T.E."/>
            <person name="Sorensen J.L."/>
            <person name="Fitzpatrick D.A."/>
            <person name="Frisvad J.C."/>
            <person name="Nielsen K.L."/>
        </authorList>
    </citation>
    <scope>NUCLEOTIDE SEQUENCE</scope>
    <source>
        <strain evidence="2">IBT 20477</strain>
    </source>
</reference>
<keyword evidence="3" id="KW-1185">Reference proteome</keyword>
<keyword evidence="1" id="KW-0732">Signal</keyword>
<dbReference type="Proteomes" id="UP001150942">
    <property type="component" value="Unassembled WGS sequence"/>
</dbReference>
<feature type="chain" id="PRO_5040761923" description="AttH domain-containing protein" evidence="1">
    <location>
        <begin position="21"/>
        <end position="359"/>
    </location>
</feature>
<dbReference type="AlphaFoldDB" id="A0A9W9MWJ1"/>
<evidence type="ECO:0000313" key="2">
    <source>
        <dbReference type="EMBL" id="KAJ5208689.1"/>
    </source>
</evidence>
<proteinExistence type="predicted"/>
<dbReference type="PANTHER" id="PTHR40617">
    <property type="entry name" value="TERPENE CYCLASE ASQC"/>
    <property type="match status" value="1"/>
</dbReference>
<sequence length="359" mass="38905">MQTLAAYSFIVAALLCGASALDYTPQSSTLTASGAEQLPLFYNLSEPHPVRSSHGVNSFWMSSFVRTTDNGSYLVMAHTSFQGGVGYTQRGGILSLDEPLGSYPRFYQTSFVAAVAKNNHTNIEPLNLTLSSGAFGLESVGPATDPSSPLRFFSRVPEAKFDVVFDMSAPVILNAGLGSWLWAGAIQNQWSMPAGRTRGSFVVNDSVLTIDPDQSFTWYDRQWGATQVPTFTWFGLHLAPPDESTGKIYFSIWNWVDPVDGNKSFATVQSQSGISSVVPVVEFSASEENVFHSQATNSTYPLEYDISLLDGTHLHISSVRPDQEYVITNTTSGFYSGVMEVTGSYTGYGVADILPPVSG</sequence>
<protein>
    <recommendedName>
        <fullName evidence="4">AttH domain-containing protein</fullName>
    </recommendedName>
</protein>